<reference evidence="2 3" key="1">
    <citation type="submission" date="2016-10" db="EMBL/GenBank/DDBJ databases">
        <title>Paenibacillus species isolates.</title>
        <authorList>
            <person name="Beno S.M."/>
        </authorList>
    </citation>
    <scope>NUCLEOTIDE SEQUENCE [LARGE SCALE GENOMIC DNA]</scope>
    <source>
        <strain evidence="2 3">FSL H7-0744</strain>
    </source>
</reference>
<dbReference type="InterPro" id="IPR029069">
    <property type="entry name" value="HotDog_dom_sf"/>
</dbReference>
<dbReference type="PANTHER" id="PTHR43437">
    <property type="entry name" value="HYDROXYACYL-THIOESTER DEHYDRATASE TYPE 2, MITOCHONDRIAL-RELATED"/>
    <property type="match status" value="1"/>
</dbReference>
<protein>
    <recommendedName>
        <fullName evidence="1">MaoC-like domain-containing protein</fullName>
    </recommendedName>
</protein>
<comment type="caution">
    <text evidence="2">The sequence shown here is derived from an EMBL/GenBank/DDBJ whole genome shotgun (WGS) entry which is preliminary data.</text>
</comment>
<gene>
    <name evidence="2" type="ORF">BSK56_17770</name>
</gene>
<accession>A0ABX3H6Q0</accession>
<evidence type="ECO:0000313" key="3">
    <source>
        <dbReference type="Proteomes" id="UP000187412"/>
    </source>
</evidence>
<dbReference type="CDD" id="cd03441">
    <property type="entry name" value="R_hydratase_like"/>
    <property type="match status" value="1"/>
</dbReference>
<dbReference type="PANTHER" id="PTHR43437:SF3">
    <property type="entry name" value="HYDROXYACYL-THIOESTER DEHYDRATASE TYPE 2, MITOCHONDRIAL"/>
    <property type="match status" value="1"/>
</dbReference>
<dbReference type="InterPro" id="IPR050965">
    <property type="entry name" value="UPF0336/Enoyl-CoA_hydratase"/>
</dbReference>
<dbReference type="SUPFAM" id="SSF54637">
    <property type="entry name" value="Thioesterase/thiol ester dehydrase-isomerase"/>
    <property type="match status" value="1"/>
</dbReference>
<keyword evidence="3" id="KW-1185">Reference proteome</keyword>
<organism evidence="2 3">
    <name type="scientific">Paenibacillus borealis</name>
    <dbReference type="NCBI Taxonomy" id="160799"/>
    <lineage>
        <taxon>Bacteria</taxon>
        <taxon>Bacillati</taxon>
        <taxon>Bacillota</taxon>
        <taxon>Bacilli</taxon>
        <taxon>Bacillales</taxon>
        <taxon>Paenibacillaceae</taxon>
        <taxon>Paenibacillus</taxon>
    </lineage>
</organism>
<proteinExistence type="predicted"/>
<dbReference type="Gene3D" id="3.10.129.10">
    <property type="entry name" value="Hotdog Thioesterase"/>
    <property type="match status" value="1"/>
</dbReference>
<name>A0ABX3H6Q0_PAEBO</name>
<evidence type="ECO:0000259" key="1">
    <source>
        <dbReference type="Pfam" id="PF01575"/>
    </source>
</evidence>
<evidence type="ECO:0000313" key="2">
    <source>
        <dbReference type="EMBL" id="OMD46112.1"/>
    </source>
</evidence>
<feature type="domain" description="MaoC-like" evidence="1">
    <location>
        <begin position="4"/>
        <end position="86"/>
    </location>
</feature>
<dbReference type="Pfam" id="PF01575">
    <property type="entry name" value="MaoC_dehydratas"/>
    <property type="match status" value="1"/>
</dbReference>
<dbReference type="InterPro" id="IPR002539">
    <property type="entry name" value="MaoC-like_dom"/>
</dbReference>
<dbReference type="EMBL" id="MPTB01000022">
    <property type="protein sequence ID" value="OMD46112.1"/>
    <property type="molecule type" value="Genomic_DNA"/>
</dbReference>
<dbReference type="Proteomes" id="UP000187412">
    <property type="component" value="Unassembled WGS sequence"/>
</dbReference>
<sequence length="113" mass="12408">MKKRITAEAVRQYAAVSKDTAAIHLNAEAAVKAGYKRPIAHGMYIMGLAQSLYLTDHPAGWITSYSMKFQKPLVVDTGVVFHFEPRDGHIEVKVTLEAGDVIASGTFSVKEMK</sequence>